<comment type="subunit">
    <text evidence="17">Alpha(2)-beta(2). The alpha component is a flavoprotein, the beta component is a hemoprotein.</text>
</comment>
<evidence type="ECO:0000256" key="12">
    <source>
        <dbReference type="ARBA" id="ARBA00023002"/>
    </source>
</evidence>
<evidence type="ECO:0000256" key="18">
    <source>
        <dbReference type="ARBA" id="ARBA00067595"/>
    </source>
</evidence>
<evidence type="ECO:0000259" key="19">
    <source>
        <dbReference type="PROSITE" id="PS50902"/>
    </source>
</evidence>
<dbReference type="InterPro" id="IPR045854">
    <property type="entry name" value="NO2/SO3_Rdtase_4Fe4S_sf"/>
</dbReference>
<dbReference type="FunFam" id="3.40.50.360:FF:000016">
    <property type="entry name" value="Sulfite reductase subunit beta"/>
    <property type="match status" value="1"/>
</dbReference>
<evidence type="ECO:0000313" key="21">
    <source>
        <dbReference type="Proteomes" id="UP000016088"/>
    </source>
</evidence>
<keyword evidence="8" id="KW-0963">Cytoplasm</keyword>
<keyword evidence="7" id="KW-0004">4Fe-4S</keyword>
<evidence type="ECO:0000313" key="20">
    <source>
        <dbReference type="EMBL" id="EPX74737.1"/>
    </source>
</evidence>
<dbReference type="InterPro" id="IPR009014">
    <property type="entry name" value="Transketo_C/PFOR_II"/>
</dbReference>
<evidence type="ECO:0000256" key="5">
    <source>
        <dbReference type="ARBA" id="ARBA00010429"/>
    </source>
</evidence>
<organism evidence="20 21">
    <name type="scientific">Schizosaccharomyces octosporus (strain yFS286)</name>
    <name type="common">Fission yeast</name>
    <name type="synonym">Octosporomyces octosporus</name>
    <dbReference type="NCBI Taxonomy" id="483514"/>
    <lineage>
        <taxon>Eukaryota</taxon>
        <taxon>Fungi</taxon>
        <taxon>Dikarya</taxon>
        <taxon>Ascomycota</taxon>
        <taxon>Taphrinomycotina</taxon>
        <taxon>Schizosaccharomycetes</taxon>
        <taxon>Schizosaccharomycetales</taxon>
        <taxon>Schizosaccharomycetaceae</taxon>
        <taxon>Schizosaccharomyces</taxon>
    </lineage>
</organism>
<evidence type="ECO:0000256" key="14">
    <source>
        <dbReference type="ARBA" id="ARBA00023014"/>
    </source>
</evidence>
<dbReference type="SUPFAM" id="SSF52518">
    <property type="entry name" value="Thiamin diphosphate-binding fold (THDP-binding)"/>
    <property type="match status" value="1"/>
</dbReference>
<dbReference type="SUPFAM" id="SSF52922">
    <property type="entry name" value="TK C-terminal domain-like"/>
    <property type="match status" value="1"/>
</dbReference>
<dbReference type="SUPFAM" id="SSF56014">
    <property type="entry name" value="Nitrite and sulphite reductase 4Fe-4S domain-like"/>
    <property type="match status" value="2"/>
</dbReference>
<dbReference type="GO" id="GO:0000103">
    <property type="term" value="P:sulfate assimilation"/>
    <property type="evidence" value="ECO:0007669"/>
    <property type="project" value="EnsemblFungi"/>
</dbReference>
<dbReference type="OMA" id="YGSYTQV"/>
<evidence type="ECO:0000256" key="7">
    <source>
        <dbReference type="ARBA" id="ARBA00022485"/>
    </source>
</evidence>
<evidence type="ECO:0000256" key="3">
    <source>
        <dbReference type="ARBA" id="ARBA00004496"/>
    </source>
</evidence>
<dbReference type="GO" id="GO:0010181">
    <property type="term" value="F:FMN binding"/>
    <property type="evidence" value="ECO:0007669"/>
    <property type="project" value="InterPro"/>
</dbReference>
<dbReference type="InterPro" id="IPR008254">
    <property type="entry name" value="Flavodoxin/NO_synth"/>
</dbReference>
<feature type="domain" description="Flavodoxin-like" evidence="19">
    <location>
        <begin position="724"/>
        <end position="872"/>
    </location>
</feature>
<dbReference type="GO" id="GO:0005737">
    <property type="term" value="C:cytoplasm"/>
    <property type="evidence" value="ECO:0007669"/>
    <property type="project" value="UniProtKB-SubCell"/>
</dbReference>
<dbReference type="GO" id="GO:0050311">
    <property type="term" value="F:sulfite reductase (ferredoxin) activity"/>
    <property type="evidence" value="ECO:0007669"/>
    <property type="project" value="TreeGrafter"/>
</dbReference>
<keyword evidence="14" id="KW-0411">Iron-sulfur</keyword>
<evidence type="ECO:0000256" key="13">
    <source>
        <dbReference type="ARBA" id="ARBA00023004"/>
    </source>
</evidence>
<dbReference type="InterPro" id="IPR029039">
    <property type="entry name" value="Flavoprotein-like_sf"/>
</dbReference>
<dbReference type="FunFam" id="3.40.50.970:FF:000051">
    <property type="entry name" value="Sulfite reductase beta subunit"/>
    <property type="match status" value="1"/>
</dbReference>
<dbReference type="SUPFAM" id="SSF52218">
    <property type="entry name" value="Flavoproteins"/>
    <property type="match status" value="1"/>
</dbReference>
<dbReference type="NCBIfam" id="NF010029">
    <property type="entry name" value="PRK13504.1"/>
    <property type="match status" value="1"/>
</dbReference>
<comment type="similarity">
    <text evidence="5">Belongs to the nitrite and sulfite reductase 4Fe-4S domain family.</text>
</comment>
<dbReference type="FunFam" id="3.30.413.10:FF:000003">
    <property type="entry name" value="Sulfite reductase [NADPH] hemoprotein beta-component"/>
    <property type="match status" value="1"/>
</dbReference>
<dbReference type="InterPro" id="IPR029061">
    <property type="entry name" value="THDP-binding"/>
</dbReference>
<evidence type="ECO:0000256" key="17">
    <source>
        <dbReference type="ARBA" id="ARBA00063391"/>
    </source>
</evidence>
<evidence type="ECO:0000256" key="10">
    <source>
        <dbReference type="ARBA" id="ARBA00022723"/>
    </source>
</evidence>
<dbReference type="InterPro" id="IPR006067">
    <property type="entry name" value="NO2/SO3_Rdtase_4Fe4S_dom"/>
</dbReference>
<dbReference type="OrthoDB" id="1688044at2759"/>
<evidence type="ECO:0000256" key="2">
    <source>
        <dbReference type="ARBA" id="ARBA00001966"/>
    </source>
</evidence>
<dbReference type="InterPro" id="IPR036136">
    <property type="entry name" value="Nit/Sulf_reduc_fer-like_dom_sf"/>
</dbReference>
<dbReference type="Pfam" id="PF03460">
    <property type="entry name" value="NIR_SIR_ferr"/>
    <property type="match status" value="2"/>
</dbReference>
<comment type="cofactor">
    <cofactor evidence="1">
        <name>siroheme</name>
        <dbReference type="ChEBI" id="CHEBI:60052"/>
    </cofactor>
</comment>
<evidence type="ECO:0000256" key="6">
    <source>
        <dbReference type="ARBA" id="ARBA00012604"/>
    </source>
</evidence>
<dbReference type="PANTHER" id="PTHR11493:SF47">
    <property type="entry name" value="SULFITE REDUCTASE [NADPH] SUBUNIT BETA"/>
    <property type="match status" value="1"/>
</dbReference>
<dbReference type="PRINTS" id="PR00397">
    <property type="entry name" value="SIROHAEM"/>
</dbReference>
<reference evidence="20 21" key="1">
    <citation type="journal article" date="2011" name="Science">
        <title>Comparative functional genomics of the fission yeasts.</title>
        <authorList>
            <person name="Rhind N."/>
            <person name="Chen Z."/>
            <person name="Yassour M."/>
            <person name="Thompson D.A."/>
            <person name="Haas B.J."/>
            <person name="Habib N."/>
            <person name="Wapinski I."/>
            <person name="Roy S."/>
            <person name="Lin M.F."/>
            <person name="Heiman D.I."/>
            <person name="Young S.K."/>
            <person name="Furuya K."/>
            <person name="Guo Y."/>
            <person name="Pidoux A."/>
            <person name="Chen H.M."/>
            <person name="Robbertse B."/>
            <person name="Goldberg J.M."/>
            <person name="Aoki K."/>
            <person name="Bayne E.H."/>
            <person name="Berlin A.M."/>
            <person name="Desjardins C.A."/>
            <person name="Dobbs E."/>
            <person name="Dukaj L."/>
            <person name="Fan L."/>
            <person name="FitzGerald M.G."/>
            <person name="French C."/>
            <person name="Gujja S."/>
            <person name="Hansen K."/>
            <person name="Keifenheim D."/>
            <person name="Levin J.Z."/>
            <person name="Mosher R.A."/>
            <person name="Mueller C.A."/>
            <person name="Pfiffner J."/>
            <person name="Priest M."/>
            <person name="Russ C."/>
            <person name="Smialowska A."/>
            <person name="Swoboda P."/>
            <person name="Sykes S.M."/>
            <person name="Vaughn M."/>
            <person name="Vengrova S."/>
            <person name="Yoder R."/>
            <person name="Zeng Q."/>
            <person name="Allshire R."/>
            <person name="Baulcombe D."/>
            <person name="Birren B.W."/>
            <person name="Brown W."/>
            <person name="Ekwall K."/>
            <person name="Kellis M."/>
            <person name="Leatherwood J."/>
            <person name="Levin H."/>
            <person name="Margalit H."/>
            <person name="Martienssen R."/>
            <person name="Nieduszynski C.A."/>
            <person name="Spatafora J.W."/>
            <person name="Friedman N."/>
            <person name="Dalgaard J.Z."/>
            <person name="Baumann P."/>
            <person name="Niki H."/>
            <person name="Regev A."/>
            <person name="Nusbaum C."/>
        </authorList>
    </citation>
    <scope>NUCLEOTIDE SEQUENCE [LARGE SCALE GENOMIC DNA]</scope>
    <source>
        <strain evidence="21">yFS286</strain>
    </source>
</reference>
<dbReference type="PRINTS" id="PR00369">
    <property type="entry name" value="FLAVODOXIN"/>
</dbReference>
<dbReference type="HOGENOM" id="CLU_001975_1_0_1"/>
<keyword evidence="11" id="KW-0521">NADP</keyword>
<comment type="catalytic activity">
    <reaction evidence="15">
        <text>hydrogen sulfide + 3 NADP(+) + 3 H2O = sulfite + 3 NADPH + 4 H(+)</text>
        <dbReference type="Rhea" id="RHEA:13801"/>
        <dbReference type="ChEBI" id="CHEBI:15377"/>
        <dbReference type="ChEBI" id="CHEBI:15378"/>
        <dbReference type="ChEBI" id="CHEBI:17359"/>
        <dbReference type="ChEBI" id="CHEBI:29919"/>
        <dbReference type="ChEBI" id="CHEBI:57783"/>
        <dbReference type="ChEBI" id="CHEBI:58349"/>
        <dbReference type="EC" id="1.8.1.2"/>
    </reaction>
</comment>
<dbReference type="EMBL" id="KE503206">
    <property type="protein sequence ID" value="EPX74737.1"/>
    <property type="molecule type" value="Genomic_DNA"/>
</dbReference>
<dbReference type="InterPro" id="IPR045169">
    <property type="entry name" value="NO2/SO3_Rdtase_4Fe4S_prot"/>
</dbReference>
<dbReference type="RefSeq" id="XP_013016167.1">
    <property type="nucleotide sequence ID" value="XM_013160713.1"/>
</dbReference>
<dbReference type="PROSITE" id="PS50902">
    <property type="entry name" value="FLAVODOXIN_LIKE"/>
    <property type="match status" value="1"/>
</dbReference>
<dbReference type="Gene3D" id="3.40.50.920">
    <property type="match status" value="1"/>
</dbReference>
<evidence type="ECO:0000256" key="15">
    <source>
        <dbReference type="ARBA" id="ARBA00052219"/>
    </source>
</evidence>
<evidence type="ECO:0000256" key="1">
    <source>
        <dbReference type="ARBA" id="ARBA00001929"/>
    </source>
</evidence>
<dbReference type="EC" id="1.8.1.2" evidence="6"/>
<keyword evidence="12" id="KW-0560">Oxidoreductase</keyword>
<dbReference type="VEuPathDB" id="FungiDB:SOCG_02219"/>
<sequence length="1469" mass="162634">MSLKASITNSQEAVTRVAFRCADSLYVVHPNNEPLDTTFQEALQDLRKLKALNVSGKSTSVISLKSHADPFAHLTDNFFAEQESPVPTRKHIVSVVASADSLFFATPHLYKLSHQPVVAHIALDPTEPFDFASVRDTGFTILLSGNCPNGSEQDALNDVLQTAALAQNLAVRQNTGVLHFYTPVYNSSVALEDLDSLPSKEDLEAARIADLPSEDQETAEVEKSSSYLPPVYDQPARDAASYAFLSSQSFKPFEYYGPSDASNVLLAFGSASPLLSKLALQQGSVGVVVIRLLRPWLPDELFSSLPSTVKRIAVLEPLGNLPRKWDPLYLDILAALVSAKSSTQLLAVKYGLQDTKHVQDVVSAAIDNINGSAKPSIVADFTESGKQVFVPTPPAIEDVYHKLLQRVFKARLNVVNDPSSTGPAVSSHLIISPQFALGTVLEYEKQRRAFCDEVASLLKAESSEVSAESLQVLSNWIVSVDNLDSPVDPELVVAELKKDSSATVKSLLERSQFFTNVSHWIIGSDSWAYDLGNSALHQALCLESNVNLLIVDTQPYSTREVVRASSRKKDIGLYAMNFSNAYVASTALYSSYTQVISAILEADKFNGPSVVLAYLPYHSPNDDAITVLQETKKAVDVGYWPLYRWTPALQDGESSDFQLDSERIRNELRAFLERDNYLTQLTLRKPALSKTLSQSFGADVRHKQNLDARNALNKLIEGLSGPPLTILYASDGGTAENVAKRLHHRASARGSKCKIMVMDDFPVEELPKETNVVLLVSTAGQGDFPQNGHEFWEAFKNADLVLNNLNYGVFGFGDYEYWPRKEDKLYYNRPGKQLDAKFQEFGAKPLLPLGLGNDQDPDGWETAYNTWEPELWAAMGLDKVDVDIDEPKPITNEDIKTASNFLRGTIMEGLADNSTGALSEHDCQLTKFHGIYMQDDRDIRDERKKQGLEPAYGFMIRARLPAGVCTPEQWLAMDDISAKWGNKTLKMTTRQTFQWHGVLKGNLRNAIRSISKVFMTTLGACGDVARNVTCSSAPENEEVHAQLFETSKEISNSLLPTTSSYHEIWIEDPESVQKKKVAGEVAQDVEPLYGPTYLPRKFKVGVVAPPYNDVDIYTNDVGLIAITEGAKVVGYNLAVGGGMGTTHNNKKTYPRLGSVIGYVPSDKVVDAVKGVLIVQRDNGDRENRKHARLKYTVDTLSVETFKQKTEEVMGFAFEPAREHAPFVKNTDDFEGWNRTEKGKYWRTIFVENGRIEDSGELLFKTGLRELAEKLYEKKSKAEFRLTANQHLILFNVSPEELEWVSEHLAKYKLDNTAFTGLRLSSAACVAFPTCGLAMAESERYLPKLITKVEDVINEAGLQKDSIVMRMTGCGNGCSRPWVAEIACVGKAPDTYNLMLGGGHYGQRLNKLYRASVQEREIIDLLRPLIKRYALEREDGEPFGDWVIRAGIITEVVNGGANGSVHEGVSEEAF</sequence>
<dbReference type="Proteomes" id="UP000016088">
    <property type="component" value="Unassembled WGS sequence"/>
</dbReference>
<keyword evidence="21" id="KW-1185">Reference proteome</keyword>
<dbReference type="eggNOG" id="KOG0560">
    <property type="taxonomic scope" value="Eukaryota"/>
</dbReference>
<dbReference type="GO" id="GO:0020037">
    <property type="term" value="F:heme binding"/>
    <property type="evidence" value="ECO:0007669"/>
    <property type="project" value="InterPro"/>
</dbReference>
<keyword evidence="10" id="KW-0479">Metal-binding</keyword>
<proteinExistence type="inferred from homology"/>
<dbReference type="GO" id="GO:0046872">
    <property type="term" value="F:metal ion binding"/>
    <property type="evidence" value="ECO:0007669"/>
    <property type="project" value="UniProtKB-KW"/>
</dbReference>
<comment type="pathway">
    <text evidence="4">Sulfur metabolism; hydrogen sulfide biosynthesis; hydrogen sulfide from sulfite (NADPH route): step 1/1.</text>
</comment>
<dbReference type="SUPFAM" id="SSF55124">
    <property type="entry name" value="Nitrite/Sulfite reductase N-terminal domain-like"/>
    <property type="match status" value="2"/>
</dbReference>
<dbReference type="InterPro" id="IPR006066">
    <property type="entry name" value="NO2/SO3_Rdtase_FeS/sirohaem_BS"/>
</dbReference>
<evidence type="ECO:0000256" key="4">
    <source>
        <dbReference type="ARBA" id="ARBA00004774"/>
    </source>
</evidence>
<comment type="function">
    <text evidence="16">Catalyzes the reduction of sulfite to sulfide, one of several activities required for the biosynthesis of L-cysteine from sulfate.</text>
</comment>
<dbReference type="GO" id="GO:0004783">
    <property type="term" value="F:sulfite reductase (NADPH) activity"/>
    <property type="evidence" value="ECO:0007669"/>
    <property type="project" value="UniProtKB-EC"/>
</dbReference>
<evidence type="ECO:0000256" key="8">
    <source>
        <dbReference type="ARBA" id="ARBA00022490"/>
    </source>
</evidence>
<dbReference type="Gene3D" id="3.40.50.970">
    <property type="match status" value="2"/>
</dbReference>
<protein>
    <recommendedName>
        <fullName evidence="18">Sulfite reductase [NADPH] subunit beta</fullName>
        <ecNumber evidence="6">1.8.1.2</ecNumber>
    </recommendedName>
</protein>
<dbReference type="GO" id="GO:0009337">
    <property type="term" value="C:sulfite reductase complex (NADPH)"/>
    <property type="evidence" value="ECO:0007669"/>
    <property type="project" value="EnsemblFungi"/>
</dbReference>
<accession>S9Q3T1</accession>
<dbReference type="Gene3D" id="3.40.50.360">
    <property type="match status" value="1"/>
</dbReference>
<evidence type="ECO:0000256" key="9">
    <source>
        <dbReference type="ARBA" id="ARBA00022617"/>
    </source>
</evidence>
<comment type="subcellular location">
    <subcellularLocation>
        <location evidence="3">Cytoplasm</location>
    </subcellularLocation>
</comment>
<dbReference type="InterPro" id="IPR001094">
    <property type="entry name" value="Flavdoxin-like"/>
</dbReference>
<dbReference type="FunFam" id="3.40.50.920:FF:000007">
    <property type="entry name" value="Pyruvate:ferredoxin (Flavodoxin) oxidoreductase"/>
    <property type="match status" value="1"/>
</dbReference>
<evidence type="ECO:0000256" key="16">
    <source>
        <dbReference type="ARBA" id="ARBA00057613"/>
    </source>
</evidence>
<dbReference type="GO" id="GO:0051539">
    <property type="term" value="F:4 iron, 4 sulfur cluster binding"/>
    <property type="evidence" value="ECO:0007669"/>
    <property type="project" value="UniProtKB-KW"/>
</dbReference>
<dbReference type="Pfam" id="PF01077">
    <property type="entry name" value="NIR_SIR"/>
    <property type="match status" value="1"/>
</dbReference>
<dbReference type="Gene3D" id="3.30.413.10">
    <property type="entry name" value="Sulfite Reductase Hemoprotein, domain 1"/>
    <property type="match status" value="2"/>
</dbReference>
<gene>
    <name evidence="20" type="ORF">SOCG_02219</name>
</gene>
<dbReference type="InterPro" id="IPR005117">
    <property type="entry name" value="NiRdtase/SiRdtase_haem-b_fer"/>
</dbReference>
<comment type="cofactor">
    <cofactor evidence="2">
        <name>[4Fe-4S] cluster</name>
        <dbReference type="ChEBI" id="CHEBI:49883"/>
    </cofactor>
</comment>
<dbReference type="GeneID" id="25031197"/>
<name>S9Q3T1_SCHOY</name>
<evidence type="ECO:0000256" key="11">
    <source>
        <dbReference type="ARBA" id="ARBA00022857"/>
    </source>
</evidence>
<keyword evidence="13" id="KW-0408">Iron</keyword>
<dbReference type="PANTHER" id="PTHR11493">
    <property type="entry name" value="SULFITE REDUCTASE [NADPH] SUBUNIT BETA-RELATED"/>
    <property type="match status" value="1"/>
</dbReference>
<dbReference type="Pfam" id="PF00258">
    <property type="entry name" value="Flavodoxin_1"/>
    <property type="match status" value="1"/>
</dbReference>
<keyword evidence="9" id="KW-0349">Heme</keyword>
<dbReference type="GO" id="GO:0000097">
    <property type="term" value="P:sulfur amino acid biosynthetic process"/>
    <property type="evidence" value="ECO:0007669"/>
    <property type="project" value="EnsemblFungi"/>
</dbReference>